<accession>A0ABD3MJX1</accession>
<dbReference type="InterPro" id="IPR050167">
    <property type="entry name" value="Ser_Thr_protein_kinase"/>
</dbReference>
<evidence type="ECO:0000313" key="3">
    <source>
        <dbReference type="EMBL" id="KAL3762276.1"/>
    </source>
</evidence>
<keyword evidence="4" id="KW-1185">Reference proteome</keyword>
<dbReference type="SUPFAM" id="SSF56112">
    <property type="entry name" value="Protein kinase-like (PK-like)"/>
    <property type="match status" value="1"/>
</dbReference>
<name>A0ABD3MJX1_9STRA</name>
<dbReference type="PANTHER" id="PTHR23257">
    <property type="entry name" value="SERINE-THREONINE PROTEIN KINASE"/>
    <property type="match status" value="1"/>
</dbReference>
<evidence type="ECO:0000259" key="2">
    <source>
        <dbReference type="PROSITE" id="PS50011"/>
    </source>
</evidence>
<dbReference type="InterPro" id="IPR000719">
    <property type="entry name" value="Prot_kinase_dom"/>
</dbReference>
<reference evidence="3 4" key="1">
    <citation type="submission" date="2024-10" db="EMBL/GenBank/DDBJ databases">
        <title>Updated reference genomes for cyclostephanoid diatoms.</title>
        <authorList>
            <person name="Roberts W.R."/>
            <person name="Alverson A.J."/>
        </authorList>
    </citation>
    <scope>NUCLEOTIDE SEQUENCE [LARGE SCALE GENOMIC DNA]</scope>
    <source>
        <strain evidence="3 4">AJA232-27</strain>
    </source>
</reference>
<feature type="compositionally biased region" description="Polar residues" evidence="1">
    <location>
        <begin position="78"/>
        <end position="89"/>
    </location>
</feature>
<gene>
    <name evidence="3" type="ORF">ACHAWU_000923</name>
</gene>
<protein>
    <recommendedName>
        <fullName evidence="2">Protein kinase domain-containing protein</fullName>
    </recommendedName>
</protein>
<dbReference type="PROSITE" id="PS50011">
    <property type="entry name" value="PROTEIN_KINASE_DOM"/>
    <property type="match status" value="1"/>
</dbReference>
<dbReference type="Proteomes" id="UP001530293">
    <property type="component" value="Unassembled WGS sequence"/>
</dbReference>
<dbReference type="Pfam" id="PF00069">
    <property type="entry name" value="Pkinase"/>
    <property type="match status" value="1"/>
</dbReference>
<evidence type="ECO:0000256" key="1">
    <source>
        <dbReference type="SAM" id="MobiDB-lite"/>
    </source>
</evidence>
<feature type="region of interest" description="Disordered" evidence="1">
    <location>
        <begin position="69"/>
        <end position="89"/>
    </location>
</feature>
<sequence>MSAASSSTTTHTGPLPALAFQEIILGDIIGRGGFSFVHEIKFVKLQEVYDTGTEEAASRAAFAAPFDVSSSSSSSSSQQAGVLDNNTNTIHKPPGQLYVLKTLRPDLPEDEHNKGIIDLAVESQFLAALSHPHILSLRGHANSDPLESRYFVILDRLVSTLDNKLKLWRKDVLRNKGYWCGSCLGYMCGRNHVLHRIWMERFSVARDLSSALQYLHSQDIVYRDLKPDNIGFNSEGMLKMFDFGLAKRITVSDKSDVEEGMYNLTGNTGSLRYMAPEVSLNRPYSLSVDAYSFGILFWQLCALSVPYSGFSCKMHADMVVGKGFRPTPDASWPESWSLLMSQCWSVDARSRPSFDHILQVIIEELEGWTSDEDRIVGDMMMNEGANESEQVIKASGRSRNVSKIRALRDGSRLDIDTRLAKPEEAGDRMHNAEIV</sequence>
<organism evidence="3 4">
    <name type="scientific">Discostella pseudostelligera</name>
    <dbReference type="NCBI Taxonomy" id="259834"/>
    <lineage>
        <taxon>Eukaryota</taxon>
        <taxon>Sar</taxon>
        <taxon>Stramenopiles</taxon>
        <taxon>Ochrophyta</taxon>
        <taxon>Bacillariophyta</taxon>
        <taxon>Coscinodiscophyceae</taxon>
        <taxon>Thalassiosirophycidae</taxon>
        <taxon>Stephanodiscales</taxon>
        <taxon>Stephanodiscaceae</taxon>
        <taxon>Discostella</taxon>
    </lineage>
</organism>
<dbReference type="PANTHER" id="PTHR23257:SF958">
    <property type="entry name" value="SERINE_THREONINE-PROTEIN KINASE WNK4"/>
    <property type="match status" value="1"/>
</dbReference>
<feature type="domain" description="Protein kinase" evidence="2">
    <location>
        <begin position="23"/>
        <end position="369"/>
    </location>
</feature>
<dbReference type="Gene3D" id="1.10.510.10">
    <property type="entry name" value="Transferase(Phosphotransferase) domain 1"/>
    <property type="match status" value="1"/>
</dbReference>
<dbReference type="InterPro" id="IPR011009">
    <property type="entry name" value="Kinase-like_dom_sf"/>
</dbReference>
<evidence type="ECO:0000313" key="4">
    <source>
        <dbReference type="Proteomes" id="UP001530293"/>
    </source>
</evidence>
<dbReference type="SMART" id="SM00220">
    <property type="entry name" value="S_TKc"/>
    <property type="match status" value="1"/>
</dbReference>
<dbReference type="EMBL" id="JALLBG020000137">
    <property type="protein sequence ID" value="KAL3762276.1"/>
    <property type="molecule type" value="Genomic_DNA"/>
</dbReference>
<comment type="caution">
    <text evidence="3">The sequence shown here is derived from an EMBL/GenBank/DDBJ whole genome shotgun (WGS) entry which is preliminary data.</text>
</comment>
<proteinExistence type="predicted"/>
<dbReference type="AlphaFoldDB" id="A0ABD3MJX1"/>